<gene>
    <name evidence="1" type="ORF">GCM10023165_26810</name>
</gene>
<comment type="caution">
    <text evidence="1">The sequence shown here is derived from an EMBL/GenBank/DDBJ whole genome shotgun (WGS) entry which is preliminary data.</text>
</comment>
<proteinExistence type="predicted"/>
<sequence>MQHFAFLDQVLDRASHVLDRHSQIDAVLVVEVDAVGLQALERFLDHAADALGPAVQAVRAVNLEAELGGDGDVVAHRAQRFGHEFFVHVGTIDLGGVEEGDAALVGVADHADARRAVHARAVVAGAVAHAAEAQLRHLQLAQLALADGVRLDAAAMLRGLRQGGYCQRCGANG</sequence>
<keyword evidence="2" id="KW-1185">Reference proteome</keyword>
<evidence type="ECO:0000313" key="2">
    <source>
        <dbReference type="Proteomes" id="UP001500975"/>
    </source>
</evidence>
<evidence type="ECO:0000313" key="1">
    <source>
        <dbReference type="EMBL" id="GAA4343983.1"/>
    </source>
</evidence>
<dbReference type="EMBL" id="BAABGJ010000025">
    <property type="protein sequence ID" value="GAA4343983.1"/>
    <property type="molecule type" value="Genomic_DNA"/>
</dbReference>
<dbReference type="Proteomes" id="UP001500975">
    <property type="component" value="Unassembled WGS sequence"/>
</dbReference>
<protein>
    <submittedName>
        <fullName evidence="1">Uncharacterized protein</fullName>
    </submittedName>
</protein>
<name>A0ABP8HT33_9BURK</name>
<reference evidence="2" key="1">
    <citation type="journal article" date="2019" name="Int. J. Syst. Evol. Microbiol.">
        <title>The Global Catalogue of Microorganisms (GCM) 10K type strain sequencing project: providing services to taxonomists for standard genome sequencing and annotation.</title>
        <authorList>
            <consortium name="The Broad Institute Genomics Platform"/>
            <consortium name="The Broad Institute Genome Sequencing Center for Infectious Disease"/>
            <person name="Wu L."/>
            <person name="Ma J."/>
        </authorList>
    </citation>
    <scope>NUCLEOTIDE SEQUENCE [LARGE SCALE GENOMIC DNA]</scope>
    <source>
        <strain evidence="2">JCM 17804</strain>
    </source>
</reference>
<accession>A0ABP8HT33</accession>
<organism evidence="1 2">
    <name type="scientific">Variovorax defluvii</name>
    <dbReference type="NCBI Taxonomy" id="913761"/>
    <lineage>
        <taxon>Bacteria</taxon>
        <taxon>Pseudomonadati</taxon>
        <taxon>Pseudomonadota</taxon>
        <taxon>Betaproteobacteria</taxon>
        <taxon>Burkholderiales</taxon>
        <taxon>Comamonadaceae</taxon>
        <taxon>Variovorax</taxon>
    </lineage>
</organism>